<dbReference type="EMBL" id="REGN01001633">
    <property type="protein sequence ID" value="RNA33472.1"/>
    <property type="molecule type" value="Genomic_DNA"/>
</dbReference>
<dbReference type="Gene3D" id="1.10.220.150">
    <property type="entry name" value="Arf GTPase activating protein"/>
    <property type="match status" value="1"/>
</dbReference>
<dbReference type="InterPro" id="IPR038508">
    <property type="entry name" value="ArfGAP_dom_sf"/>
</dbReference>
<feature type="compositionally biased region" description="Basic and acidic residues" evidence="1">
    <location>
        <begin position="1"/>
        <end position="20"/>
    </location>
</feature>
<dbReference type="Proteomes" id="UP000276133">
    <property type="component" value="Unassembled WGS sequence"/>
</dbReference>
<reference evidence="2 3" key="1">
    <citation type="journal article" date="2018" name="Sci. Rep.">
        <title>Genomic signatures of local adaptation to the degree of environmental predictability in rotifers.</title>
        <authorList>
            <person name="Franch-Gras L."/>
            <person name="Hahn C."/>
            <person name="Garcia-Roger E.M."/>
            <person name="Carmona M.J."/>
            <person name="Serra M."/>
            <person name="Gomez A."/>
        </authorList>
    </citation>
    <scope>NUCLEOTIDE SEQUENCE [LARGE SCALE GENOMIC DNA]</scope>
    <source>
        <strain evidence="2">HYR1</strain>
    </source>
</reference>
<organism evidence="2 3">
    <name type="scientific">Brachionus plicatilis</name>
    <name type="common">Marine rotifer</name>
    <name type="synonym">Brachionus muelleri</name>
    <dbReference type="NCBI Taxonomy" id="10195"/>
    <lineage>
        <taxon>Eukaryota</taxon>
        <taxon>Metazoa</taxon>
        <taxon>Spiralia</taxon>
        <taxon>Gnathifera</taxon>
        <taxon>Rotifera</taxon>
        <taxon>Eurotatoria</taxon>
        <taxon>Monogononta</taxon>
        <taxon>Pseudotrocha</taxon>
        <taxon>Ploima</taxon>
        <taxon>Brachionidae</taxon>
        <taxon>Brachionus</taxon>
    </lineage>
</organism>
<dbReference type="SUPFAM" id="SSF57863">
    <property type="entry name" value="ArfGap/RecO-like zinc finger"/>
    <property type="match status" value="1"/>
</dbReference>
<evidence type="ECO:0000313" key="3">
    <source>
        <dbReference type="Proteomes" id="UP000276133"/>
    </source>
</evidence>
<gene>
    <name evidence="2" type="ORF">BpHYR1_023526</name>
</gene>
<accession>A0A3M7SCH2</accession>
<dbReference type="InterPro" id="IPR037278">
    <property type="entry name" value="ARFGAP/RecO"/>
</dbReference>
<sequence>MNEINRPELPKKLPPQDRKKLSITFPDYDPNRHSNSSNLSFLNLSDREAQQFSGDYYKEPIDQPQLRNLDDEDTKIVSFFNDSIYLRLEKEVSISDTSEQQSQSNSYLSLDKFESEDSVLEEKKTDCSDNKSSSDINSLNESLFILEINDDPTKPPIPPKRTKKPLSLSKLSLASPHENKLDKVSTIIDEYFNYLCPNDPKTNNLESFRKEIFKNESNKICADCKRGNVQPNWISCVFFMTLCDFCAVGSRICSEFRPVSDSAKKIELGEKY</sequence>
<dbReference type="AlphaFoldDB" id="A0A3M7SCH2"/>
<name>A0A3M7SCH2_BRAPC</name>
<dbReference type="OrthoDB" id="10664066at2759"/>
<protein>
    <submittedName>
        <fullName evidence="2">Uncharacterized protein</fullName>
    </submittedName>
</protein>
<evidence type="ECO:0000313" key="2">
    <source>
        <dbReference type="EMBL" id="RNA33472.1"/>
    </source>
</evidence>
<comment type="caution">
    <text evidence="2">The sequence shown here is derived from an EMBL/GenBank/DDBJ whole genome shotgun (WGS) entry which is preliminary data.</text>
</comment>
<feature type="region of interest" description="Disordered" evidence="1">
    <location>
        <begin position="1"/>
        <end position="42"/>
    </location>
</feature>
<keyword evidence="3" id="KW-1185">Reference proteome</keyword>
<evidence type="ECO:0000256" key="1">
    <source>
        <dbReference type="SAM" id="MobiDB-lite"/>
    </source>
</evidence>
<proteinExistence type="predicted"/>